<sequence length="411" mass="46542">MSLCSQAEFRLLYTNDPRYRYELRTRNAPSWPHAPAHPRLVNEVPPTLYADGTYGDRDFLFAPVPFDRRRVWIHYIPQVGMWRKKIHGHHFEQPPIFIKPTETDTRFWRPSPDGTQGKITSELYNDLRTFWISGISHAQKLLVNAREYADIPVDPAQVQWEGLHEVTPFSTMIRRVVELQRQLGELYGWIMLQEKLQARADSIVPDRPGLRPQHTLSPLDFFTGVIVPWDDRSPDFDSMALEHGVCLWWCDYAPPGSSEMPAWRGLGLGKQVVSMHRGTGYIAVNKEPGTRKFLVEAKDSSGSSGHFERKRPAAEAPASNPGPRRRPTALSLSNPPPHPRAGPSTSSGSHAEGRKPIAEMSPEELAVFRAESAARRAAHELAGTAKTHKGKKPKKNREERRQGRIARGEEP</sequence>
<dbReference type="HOGENOM" id="CLU_050227_0_0_1"/>
<dbReference type="EMBL" id="KL198112">
    <property type="protein sequence ID" value="KDQ07236.1"/>
    <property type="molecule type" value="Genomic_DNA"/>
</dbReference>
<dbReference type="InParanoid" id="A0A067M6L8"/>
<dbReference type="Proteomes" id="UP000027195">
    <property type="component" value="Unassembled WGS sequence"/>
</dbReference>
<organism evidence="2 3">
    <name type="scientific">Botryobasidium botryosum (strain FD-172 SS1)</name>
    <dbReference type="NCBI Taxonomy" id="930990"/>
    <lineage>
        <taxon>Eukaryota</taxon>
        <taxon>Fungi</taxon>
        <taxon>Dikarya</taxon>
        <taxon>Basidiomycota</taxon>
        <taxon>Agaricomycotina</taxon>
        <taxon>Agaricomycetes</taxon>
        <taxon>Cantharellales</taxon>
        <taxon>Botryobasidiaceae</taxon>
        <taxon>Botryobasidium</taxon>
    </lineage>
</organism>
<proteinExistence type="predicted"/>
<feature type="region of interest" description="Disordered" evidence="1">
    <location>
        <begin position="298"/>
        <end position="411"/>
    </location>
</feature>
<evidence type="ECO:0000256" key="1">
    <source>
        <dbReference type="SAM" id="MobiDB-lite"/>
    </source>
</evidence>
<evidence type="ECO:0000313" key="3">
    <source>
        <dbReference type="Proteomes" id="UP000027195"/>
    </source>
</evidence>
<feature type="compositionally biased region" description="Basic residues" evidence="1">
    <location>
        <begin position="386"/>
        <end position="395"/>
    </location>
</feature>
<keyword evidence="3" id="KW-1185">Reference proteome</keyword>
<feature type="compositionally biased region" description="Basic and acidic residues" evidence="1">
    <location>
        <begin position="396"/>
        <end position="411"/>
    </location>
</feature>
<evidence type="ECO:0000313" key="2">
    <source>
        <dbReference type="EMBL" id="KDQ07236.1"/>
    </source>
</evidence>
<dbReference type="AlphaFoldDB" id="A0A067M6L8"/>
<protein>
    <submittedName>
        <fullName evidence="2">Uncharacterized protein</fullName>
    </submittedName>
</protein>
<name>A0A067M6L8_BOTB1</name>
<gene>
    <name evidence="2" type="ORF">BOTBODRAFT_180905</name>
</gene>
<accession>A0A067M6L8</accession>
<reference evidence="3" key="1">
    <citation type="journal article" date="2014" name="Proc. Natl. Acad. Sci. U.S.A.">
        <title>Extensive sampling of basidiomycete genomes demonstrates inadequacy of the white-rot/brown-rot paradigm for wood decay fungi.</title>
        <authorList>
            <person name="Riley R."/>
            <person name="Salamov A.A."/>
            <person name="Brown D.W."/>
            <person name="Nagy L.G."/>
            <person name="Floudas D."/>
            <person name="Held B.W."/>
            <person name="Levasseur A."/>
            <person name="Lombard V."/>
            <person name="Morin E."/>
            <person name="Otillar R."/>
            <person name="Lindquist E.A."/>
            <person name="Sun H."/>
            <person name="LaButti K.M."/>
            <person name="Schmutz J."/>
            <person name="Jabbour D."/>
            <person name="Luo H."/>
            <person name="Baker S.E."/>
            <person name="Pisabarro A.G."/>
            <person name="Walton J.D."/>
            <person name="Blanchette R.A."/>
            <person name="Henrissat B."/>
            <person name="Martin F."/>
            <person name="Cullen D."/>
            <person name="Hibbett D.S."/>
            <person name="Grigoriev I.V."/>
        </authorList>
    </citation>
    <scope>NUCLEOTIDE SEQUENCE [LARGE SCALE GENOMIC DNA]</scope>
    <source>
        <strain evidence="3">FD-172 SS1</strain>
    </source>
</reference>